<dbReference type="CDD" id="cd07043">
    <property type="entry name" value="STAS_anti-anti-sigma_factors"/>
    <property type="match status" value="1"/>
</dbReference>
<keyword evidence="3" id="KW-1185">Reference proteome</keyword>
<dbReference type="InterPro" id="IPR036513">
    <property type="entry name" value="STAS_dom_sf"/>
</dbReference>
<evidence type="ECO:0000313" key="2">
    <source>
        <dbReference type="EMBL" id="ODN42501.1"/>
    </source>
</evidence>
<dbReference type="InterPro" id="IPR058548">
    <property type="entry name" value="MlaB-like_STAS"/>
</dbReference>
<dbReference type="Proteomes" id="UP000094329">
    <property type="component" value="Unassembled WGS sequence"/>
</dbReference>
<dbReference type="PROSITE" id="PS50801">
    <property type="entry name" value="STAS"/>
    <property type="match status" value="1"/>
</dbReference>
<organism evidence="2 3">
    <name type="scientific">Piscirickettsia litoralis</name>
    <dbReference type="NCBI Taxonomy" id="1891921"/>
    <lineage>
        <taxon>Bacteria</taxon>
        <taxon>Pseudomonadati</taxon>
        <taxon>Pseudomonadota</taxon>
        <taxon>Gammaproteobacteria</taxon>
        <taxon>Thiotrichales</taxon>
        <taxon>Piscirickettsiaceae</taxon>
        <taxon>Piscirickettsia</taxon>
    </lineage>
</organism>
<feature type="domain" description="STAS" evidence="1">
    <location>
        <begin position="24"/>
        <end position="109"/>
    </location>
</feature>
<dbReference type="Pfam" id="PF13466">
    <property type="entry name" value="STAS_2"/>
    <property type="match status" value="1"/>
</dbReference>
<name>A0ABX3A4B6_9GAMM</name>
<evidence type="ECO:0000313" key="3">
    <source>
        <dbReference type="Proteomes" id="UP000094329"/>
    </source>
</evidence>
<comment type="caution">
    <text evidence="2">The sequence shown here is derived from an EMBL/GenBank/DDBJ whole genome shotgun (WGS) entry which is preliminary data.</text>
</comment>
<dbReference type="SUPFAM" id="SSF52091">
    <property type="entry name" value="SpoIIaa-like"/>
    <property type="match status" value="1"/>
</dbReference>
<protein>
    <recommendedName>
        <fullName evidence="1">STAS domain-containing protein</fullName>
    </recommendedName>
</protein>
<dbReference type="EMBL" id="MDTU01000001">
    <property type="protein sequence ID" value="ODN42501.1"/>
    <property type="molecule type" value="Genomic_DNA"/>
</dbReference>
<proteinExistence type="predicted"/>
<dbReference type="InterPro" id="IPR002645">
    <property type="entry name" value="STAS_dom"/>
</dbReference>
<dbReference type="Gene3D" id="3.30.750.24">
    <property type="entry name" value="STAS domain"/>
    <property type="match status" value="1"/>
</dbReference>
<sequence>MVMASNQQAADKKASRLTQTAEGFELAGSIAFETVNTLWQQSLRLFEKVEHSFCVDLSKVTELDSAGLGLLVAWKKWAKTHDLVIAYTKPPNRLLALAEVNRVSSILEL</sequence>
<evidence type="ECO:0000259" key="1">
    <source>
        <dbReference type="PROSITE" id="PS50801"/>
    </source>
</evidence>
<reference evidence="2 3" key="1">
    <citation type="submission" date="2016-08" db="EMBL/GenBank/DDBJ databases">
        <title>Draft genome sequence of Candidatus Piscirickettsia litoralis, from seawater.</title>
        <authorList>
            <person name="Wan X."/>
            <person name="Lee A.J."/>
            <person name="Hou S."/>
            <person name="Donachie S.P."/>
        </authorList>
    </citation>
    <scope>NUCLEOTIDE SEQUENCE [LARGE SCALE GENOMIC DNA]</scope>
    <source>
        <strain evidence="2 3">Y2</strain>
    </source>
</reference>
<accession>A0ABX3A4B6</accession>
<gene>
    <name evidence="2" type="ORF">BGC07_05635</name>
</gene>